<keyword evidence="1" id="KW-1133">Transmembrane helix</keyword>
<dbReference type="Proteomes" id="UP000301870">
    <property type="component" value="Chromosome 6"/>
</dbReference>
<keyword evidence="3" id="KW-1185">Reference proteome</keyword>
<organism evidence="3 4">
    <name type="scientific">Spodoptera litura</name>
    <name type="common">Asian cotton leafworm</name>
    <dbReference type="NCBI Taxonomy" id="69820"/>
    <lineage>
        <taxon>Eukaryota</taxon>
        <taxon>Metazoa</taxon>
        <taxon>Ecdysozoa</taxon>
        <taxon>Arthropoda</taxon>
        <taxon>Hexapoda</taxon>
        <taxon>Insecta</taxon>
        <taxon>Pterygota</taxon>
        <taxon>Neoptera</taxon>
        <taxon>Endopterygota</taxon>
        <taxon>Lepidoptera</taxon>
        <taxon>Glossata</taxon>
        <taxon>Ditrysia</taxon>
        <taxon>Noctuoidea</taxon>
        <taxon>Noctuidae</taxon>
        <taxon>Amphipyrinae</taxon>
        <taxon>Spodoptera</taxon>
    </lineage>
</organism>
<evidence type="ECO:0000259" key="2">
    <source>
        <dbReference type="PROSITE" id="PS51462"/>
    </source>
</evidence>
<evidence type="ECO:0000256" key="1">
    <source>
        <dbReference type="SAM" id="Phobius"/>
    </source>
</evidence>
<dbReference type="InterPro" id="IPR015797">
    <property type="entry name" value="NUDIX_hydrolase-like_dom_sf"/>
</dbReference>
<keyword evidence="1" id="KW-0812">Transmembrane</keyword>
<dbReference type="InterPro" id="IPR039989">
    <property type="entry name" value="NUDT9"/>
</dbReference>
<keyword evidence="1" id="KW-0472">Membrane</keyword>
<dbReference type="SUPFAM" id="SSF55811">
    <property type="entry name" value="Nudix"/>
    <property type="match status" value="1"/>
</dbReference>
<feature type="domain" description="Nudix hydrolase" evidence="2">
    <location>
        <begin position="153"/>
        <end position="308"/>
    </location>
</feature>
<dbReference type="OrthoDB" id="9972248at2759"/>
<accession>A0A9J7DMV7</accession>
<dbReference type="GeneID" id="111347781"/>
<dbReference type="PROSITE" id="PS51462">
    <property type="entry name" value="NUDIX"/>
    <property type="match status" value="1"/>
</dbReference>
<dbReference type="Pfam" id="PF25969">
    <property type="entry name" value="NUDT9_N"/>
    <property type="match status" value="1"/>
</dbReference>
<dbReference type="RefSeq" id="XP_022813897.1">
    <property type="nucleotide sequence ID" value="XM_022958129.1"/>
</dbReference>
<dbReference type="GO" id="GO:0047631">
    <property type="term" value="F:ADP-ribose diphosphatase activity"/>
    <property type="evidence" value="ECO:0007669"/>
    <property type="project" value="InterPro"/>
</dbReference>
<dbReference type="CDD" id="cd03670">
    <property type="entry name" value="NUDIX_ADPRase_Nudt9"/>
    <property type="match status" value="1"/>
</dbReference>
<name>A0A9J7DMV7_SPOLT</name>
<dbReference type="PANTHER" id="PTHR13030">
    <property type="entry name" value="NUDIX HYDROLASE"/>
    <property type="match status" value="1"/>
</dbReference>
<dbReference type="InterPro" id="IPR000086">
    <property type="entry name" value="NUDIX_hydrolase_dom"/>
</dbReference>
<reference evidence="4" key="1">
    <citation type="submission" date="2025-08" db="UniProtKB">
        <authorList>
            <consortium name="RefSeq"/>
        </authorList>
    </citation>
    <scope>IDENTIFICATION</scope>
    <source>
        <strain evidence="4">Ishihara</strain>
        <tissue evidence="4">Whole body</tissue>
    </source>
</reference>
<dbReference type="Gene3D" id="3.90.79.10">
    <property type="entry name" value="Nucleoside Triphosphate Pyrophosphohydrolase"/>
    <property type="match status" value="1"/>
</dbReference>
<dbReference type="Pfam" id="PF00293">
    <property type="entry name" value="NUDIX"/>
    <property type="match status" value="1"/>
</dbReference>
<dbReference type="PANTHER" id="PTHR13030:SF8">
    <property type="entry name" value="ADP-RIBOSE PYROPHOSPHATASE, MITOCHONDRIAL"/>
    <property type="match status" value="1"/>
</dbReference>
<proteinExistence type="predicted"/>
<gene>
    <name evidence="4" type="primary">LOC111347781</name>
</gene>
<feature type="transmembrane region" description="Helical" evidence="1">
    <location>
        <begin position="7"/>
        <end position="32"/>
    </location>
</feature>
<evidence type="ECO:0000313" key="4">
    <source>
        <dbReference type="RefSeq" id="XP_022813897.1"/>
    </source>
</evidence>
<dbReference type="AlphaFoldDB" id="A0A9J7DMV7"/>
<evidence type="ECO:0000313" key="3">
    <source>
        <dbReference type="Proteomes" id="UP000301870"/>
    </source>
</evidence>
<protein>
    <submittedName>
        <fullName evidence="4">ADP-ribose pyrophosphatase, mitochondrial</fullName>
    </submittedName>
</protein>
<dbReference type="KEGG" id="sliu:111347781"/>
<sequence length="318" mass="35822">MNEIMRVGLFAGIQIRSFIITTLCVLMIRSIVNMITVHFKCRGGIYPRSNVERFPVPDDKVSWSSEYKEYLPNNHTASSIRGQPWADPNIGEPGFNPQWNAMDGKVNRASYMGQYSIKGGYPLNPIGRTGITGRGVLGRWGPNHAADPVVTRWKRFENGEIEKDKLNNKPILQCVVIKRRDTGEWALPGGMVDPGEKLSATAAREFQEEAMNSLVMTDDQKVPLMEKFKKFFSEGDEIYQGYIDDHRNTDNAWMESIAYNFHDNSGSTVGALKLHAGDDAVGVQWVDINPDMKLYASHKEIVMLVYQKCLANFSHGNN</sequence>